<keyword evidence="2" id="KW-0843">Virulence</keyword>
<dbReference type="PANTHER" id="PTHR33657">
    <property type="entry name" value="DOMAIN PROTEIN, PUTATIVE (AFU_ORTHOLOGUE AFUA_5G00600)-RELATED"/>
    <property type="match status" value="1"/>
</dbReference>
<feature type="signal peptide" evidence="3">
    <location>
        <begin position="1"/>
        <end position="15"/>
    </location>
</feature>
<keyword evidence="3" id="KW-0732">Signal</keyword>
<evidence type="ECO:0000256" key="1">
    <source>
        <dbReference type="ARBA" id="ARBA00009520"/>
    </source>
</evidence>
<dbReference type="AlphaFoldDB" id="A0AAD5T8B8"/>
<accession>A0AAD5T8B8</accession>
<dbReference type="InterPro" id="IPR008701">
    <property type="entry name" value="NPP1"/>
</dbReference>
<keyword evidence="5" id="KW-1185">Reference proteome</keyword>
<dbReference type="Pfam" id="PF05630">
    <property type="entry name" value="NPP1"/>
    <property type="match status" value="1"/>
</dbReference>
<organism evidence="4 5">
    <name type="scientific">Physocladia obscura</name>
    <dbReference type="NCBI Taxonomy" id="109957"/>
    <lineage>
        <taxon>Eukaryota</taxon>
        <taxon>Fungi</taxon>
        <taxon>Fungi incertae sedis</taxon>
        <taxon>Chytridiomycota</taxon>
        <taxon>Chytridiomycota incertae sedis</taxon>
        <taxon>Chytridiomycetes</taxon>
        <taxon>Chytridiales</taxon>
        <taxon>Chytriomycetaceae</taxon>
        <taxon>Physocladia</taxon>
    </lineage>
</organism>
<evidence type="ECO:0000256" key="3">
    <source>
        <dbReference type="SAM" id="SignalP"/>
    </source>
</evidence>
<sequence>MKLFLAALFASFAQGTTVIPHTSVIPFPEEPAVTNVQIAAARFKPYMNVIQNAYPGCAVFPAVDAAGDVSGGLKLGGATNGDCATAPYGGQVYVRSTQYLDRWAIMYSWFWPKDQEEFGAGHRYDWESAVVFINSVNVTSADQYIIEVAASAHGKYRTYNPPNPDIFDGLHPHIKYYTDGILDHSLDTYDNPPLGESPVLPIIHWDQLTAAAQSTLQNFDFGSANVPMKDANFLNNLALAYA</sequence>
<comment type="similarity">
    <text evidence="1">Belongs to the Necrosis inducing protein (NPP1) family.</text>
</comment>
<dbReference type="PANTHER" id="PTHR33657:SF8">
    <property type="entry name" value="DOMAIN PROTEIN, PUTATIVE (AFU_ORTHOLOGUE AFUA_5G00600)-RELATED"/>
    <property type="match status" value="1"/>
</dbReference>
<feature type="chain" id="PRO_5042152117" evidence="3">
    <location>
        <begin position="16"/>
        <end position="242"/>
    </location>
</feature>
<proteinExistence type="inferred from homology"/>
<evidence type="ECO:0000313" key="4">
    <source>
        <dbReference type="EMBL" id="KAJ3132005.1"/>
    </source>
</evidence>
<gene>
    <name evidence="4" type="ORF">HK100_005784</name>
</gene>
<dbReference type="EMBL" id="JADGJH010000269">
    <property type="protein sequence ID" value="KAJ3132005.1"/>
    <property type="molecule type" value="Genomic_DNA"/>
</dbReference>
<reference evidence="4" key="1">
    <citation type="submission" date="2020-05" db="EMBL/GenBank/DDBJ databases">
        <title>Phylogenomic resolution of chytrid fungi.</title>
        <authorList>
            <person name="Stajich J.E."/>
            <person name="Amses K."/>
            <person name="Simmons R."/>
            <person name="Seto K."/>
            <person name="Myers J."/>
            <person name="Bonds A."/>
            <person name="Quandt C.A."/>
            <person name="Barry K."/>
            <person name="Liu P."/>
            <person name="Grigoriev I."/>
            <person name="Longcore J.E."/>
            <person name="James T.Y."/>
        </authorList>
    </citation>
    <scope>NUCLEOTIDE SEQUENCE</scope>
    <source>
        <strain evidence="4">JEL0513</strain>
    </source>
</reference>
<comment type="caution">
    <text evidence="4">The sequence shown here is derived from an EMBL/GenBank/DDBJ whole genome shotgun (WGS) entry which is preliminary data.</text>
</comment>
<dbReference type="Proteomes" id="UP001211907">
    <property type="component" value="Unassembled WGS sequence"/>
</dbReference>
<dbReference type="PIRSF" id="PIRSF029958">
    <property type="entry name" value="Necrosis-inducing_protein"/>
    <property type="match status" value="1"/>
</dbReference>
<protein>
    <submittedName>
        <fullName evidence="4">Uncharacterized protein</fullName>
    </submittedName>
</protein>
<evidence type="ECO:0000256" key="2">
    <source>
        <dbReference type="ARBA" id="ARBA00023026"/>
    </source>
</evidence>
<name>A0AAD5T8B8_9FUNG</name>
<evidence type="ECO:0000313" key="5">
    <source>
        <dbReference type="Proteomes" id="UP001211907"/>
    </source>
</evidence>